<feature type="transmembrane region" description="Helical" evidence="8">
    <location>
        <begin position="1001"/>
        <end position="1020"/>
    </location>
</feature>
<organism evidence="10 11">
    <name type="scientific">Fusarium acutatum</name>
    <dbReference type="NCBI Taxonomy" id="78861"/>
    <lineage>
        <taxon>Eukaryota</taxon>
        <taxon>Fungi</taxon>
        <taxon>Dikarya</taxon>
        <taxon>Ascomycota</taxon>
        <taxon>Pezizomycotina</taxon>
        <taxon>Sordariomycetes</taxon>
        <taxon>Hypocreomycetidae</taxon>
        <taxon>Hypocreales</taxon>
        <taxon>Nectriaceae</taxon>
        <taxon>Fusarium</taxon>
        <taxon>Fusarium fujikuroi species complex</taxon>
    </lineage>
</organism>
<accession>A0A8H4JA26</accession>
<feature type="compositionally biased region" description="Basic and acidic residues" evidence="7">
    <location>
        <begin position="333"/>
        <end position="348"/>
    </location>
</feature>
<evidence type="ECO:0000256" key="1">
    <source>
        <dbReference type="ARBA" id="ARBA00004141"/>
    </source>
</evidence>
<dbReference type="InterPro" id="IPR036259">
    <property type="entry name" value="MFS_trans_sf"/>
</dbReference>
<dbReference type="FunFam" id="1.20.1250.20:FF:000172">
    <property type="entry name" value="MFS multidrug resistance transporter"/>
    <property type="match status" value="1"/>
</dbReference>
<dbReference type="PROSITE" id="PS50850">
    <property type="entry name" value="MFS"/>
    <property type="match status" value="1"/>
</dbReference>
<feature type="transmembrane region" description="Helical" evidence="8">
    <location>
        <begin position="805"/>
        <end position="824"/>
    </location>
</feature>
<comment type="subcellular location">
    <subcellularLocation>
        <location evidence="1">Membrane</location>
        <topology evidence="1">Multi-pass membrane protein</topology>
    </subcellularLocation>
</comment>
<comment type="caution">
    <text evidence="10">The sequence shown here is derived from an EMBL/GenBank/DDBJ whole genome shotgun (WGS) entry which is preliminary data.</text>
</comment>
<dbReference type="Gene3D" id="1.20.1250.20">
    <property type="entry name" value="MFS general substrate transporter like domains"/>
    <property type="match status" value="1"/>
</dbReference>
<evidence type="ECO:0000256" key="4">
    <source>
        <dbReference type="ARBA" id="ARBA00022989"/>
    </source>
</evidence>
<gene>
    <name evidence="10" type="ORF">FACUT_13574</name>
</gene>
<name>A0A8H4JA26_9HYPO</name>
<keyword evidence="6" id="KW-0325">Glycoprotein</keyword>
<feature type="transmembrane region" description="Helical" evidence="8">
    <location>
        <begin position="774"/>
        <end position="793"/>
    </location>
</feature>
<feature type="compositionally biased region" description="Polar residues" evidence="7">
    <location>
        <begin position="349"/>
        <end position="368"/>
    </location>
</feature>
<evidence type="ECO:0000256" key="7">
    <source>
        <dbReference type="SAM" id="MobiDB-lite"/>
    </source>
</evidence>
<evidence type="ECO:0000256" key="8">
    <source>
        <dbReference type="SAM" id="Phobius"/>
    </source>
</evidence>
<keyword evidence="3 8" id="KW-0812">Transmembrane</keyword>
<evidence type="ECO:0000256" key="3">
    <source>
        <dbReference type="ARBA" id="ARBA00022692"/>
    </source>
</evidence>
<protein>
    <submittedName>
        <fullName evidence="10">Dityrosine transporter</fullName>
    </submittedName>
</protein>
<dbReference type="GO" id="GO:0022857">
    <property type="term" value="F:transmembrane transporter activity"/>
    <property type="evidence" value="ECO:0007669"/>
    <property type="project" value="InterPro"/>
</dbReference>
<dbReference type="PANTHER" id="PTHR23502:SF51">
    <property type="entry name" value="QUINIDINE RESISTANCE PROTEIN 1-RELATED"/>
    <property type="match status" value="1"/>
</dbReference>
<proteinExistence type="predicted"/>
<feature type="transmembrane region" description="Helical" evidence="8">
    <location>
        <begin position="913"/>
        <end position="937"/>
    </location>
</feature>
<dbReference type="OrthoDB" id="3261350at2759"/>
<evidence type="ECO:0000259" key="9">
    <source>
        <dbReference type="PROSITE" id="PS50850"/>
    </source>
</evidence>
<dbReference type="AlphaFoldDB" id="A0A8H4JA26"/>
<keyword evidence="2" id="KW-0813">Transport</keyword>
<dbReference type="Proteomes" id="UP000536711">
    <property type="component" value="Unassembled WGS sequence"/>
</dbReference>
<dbReference type="PRINTS" id="PR01036">
    <property type="entry name" value="TCRTETB"/>
</dbReference>
<sequence>MSDNLAALQQDAIKSIASVSSLLRNAIAASLPVAPEQYLTIAVPGTVIDLDDYENGGSFVWDASKHATTPTTVRQAEATLVDGMMPIASIMIGNTGRSVARSYTRSLDALLPVKATISGADAIRSPGNKEYDDAMKFLKLTEPGSAKTIVEIYRDKQLAWAKEQSSWDTAKIQAEERAQKLFPPGSSPDYISKQKEYINNWNQDTYLMFKASVQAAWMDWVVNGQKYNVDYSFGMVDIDSIMSRIEDSKESLRNSTIPDATGSSEVYGVSLIPSKWATYCRRKAEGCTPVAGATEPSQSLQDTKAKVETAMTNLYQKQAALAGATYNLQQSKPADKEKDQEEVRKAQQEVRTAQGELQTAQDQNETNRQAWNEYNQMVFTDSTKKDALKWFDTKVTTINQELDRLKSLREAKAGDDTNNATSVPVIVSATAPDDSNKGEPAGTTLATRGSEMANPVFKSPSDQPPTAQDADPWTNITFSYSASDVKNHSSESEWGMKIGGSVGFGLWSVGGSYAHDESHKSMQEDMAGCDVSISFSALVVNINRPWLFGELFSDVDIEVAKGVKLSPGPILLQKMIKEQNAADIATWSQFPAYPTSFIVAADTTIEFTGATKHIEEHFDSHSNSGGASVGYGPWSVSSTFHESASEQSMQVHSTSTGCKISFGAPQIIGWVSQIVPALPRDEHYEPLTQVTTYLIFQGITPSFIGNFSDTYGRRPAYMICCAIYLAANVGLALQNSYVALLVLRCLQSCGSSATIALGSATSADMVTRAERGKYLGYASMGVTLGPALGPVIGGLLDHYLGWRSIFWFLTIFSAALFLVIFSFLPETCRNVVGNGGITPPWWNMSFIGYLKRRKQEHVEPVVEQPSRRRPNPFASLKIVFEKETGLILGFSALMYTGYYMVLSTLSSQLTSRFNYSSVVVGLCYLPMGVGSICYRYTAGFVMDWNFRRYAKRQGIKIVKNRQQDLKLLPIERMRIEISLPFVYMACAMIIIYGWVMDQKLSLAGIEVPLFFLALFISGAMNNLNTLIVDLNTHSAATAVAANNLARCLVGAGAVAVADPMINEWGLGWTSVFVSGL</sequence>
<evidence type="ECO:0000256" key="5">
    <source>
        <dbReference type="ARBA" id="ARBA00023136"/>
    </source>
</evidence>
<dbReference type="SUPFAM" id="SSF103473">
    <property type="entry name" value="MFS general substrate transporter"/>
    <property type="match status" value="1"/>
</dbReference>
<evidence type="ECO:0000256" key="6">
    <source>
        <dbReference type="ARBA" id="ARBA00023180"/>
    </source>
</evidence>
<dbReference type="InterPro" id="IPR011701">
    <property type="entry name" value="MFS"/>
</dbReference>
<keyword evidence="4 8" id="KW-1133">Transmembrane helix</keyword>
<dbReference type="EMBL" id="JAADJF010000589">
    <property type="protein sequence ID" value="KAF4415212.1"/>
    <property type="molecule type" value="Genomic_DNA"/>
</dbReference>
<keyword evidence="5 8" id="KW-0472">Membrane</keyword>
<feature type="transmembrane region" description="Helical" evidence="8">
    <location>
        <begin position="977"/>
        <end position="995"/>
    </location>
</feature>
<reference evidence="10 11" key="1">
    <citation type="submission" date="2020-01" db="EMBL/GenBank/DDBJ databases">
        <title>Identification and distribution of gene clusters putatively required for synthesis of sphingolipid metabolism inhibitors in phylogenetically diverse species of the filamentous fungus Fusarium.</title>
        <authorList>
            <person name="Kim H.-S."/>
            <person name="Busman M."/>
            <person name="Brown D.W."/>
            <person name="Divon H."/>
            <person name="Uhlig S."/>
            <person name="Proctor R.H."/>
        </authorList>
    </citation>
    <scope>NUCLEOTIDE SEQUENCE [LARGE SCALE GENOMIC DNA]</scope>
    <source>
        <strain evidence="10 11">NRRL 13308</strain>
    </source>
</reference>
<dbReference type="InterPro" id="IPR020846">
    <property type="entry name" value="MFS_dom"/>
</dbReference>
<feature type="domain" description="Major facilitator superfamily (MFS) profile" evidence="9">
    <location>
        <begin position="588"/>
        <end position="1076"/>
    </location>
</feature>
<dbReference type="GO" id="GO:0005886">
    <property type="term" value="C:plasma membrane"/>
    <property type="evidence" value="ECO:0007669"/>
    <property type="project" value="TreeGrafter"/>
</dbReference>
<evidence type="ECO:0000313" key="11">
    <source>
        <dbReference type="Proteomes" id="UP000536711"/>
    </source>
</evidence>
<evidence type="ECO:0000256" key="2">
    <source>
        <dbReference type="ARBA" id="ARBA00022448"/>
    </source>
</evidence>
<dbReference type="PANTHER" id="PTHR23502">
    <property type="entry name" value="MAJOR FACILITATOR SUPERFAMILY"/>
    <property type="match status" value="1"/>
</dbReference>
<evidence type="ECO:0000313" key="10">
    <source>
        <dbReference type="EMBL" id="KAF4415212.1"/>
    </source>
</evidence>
<feature type="transmembrane region" description="Helical" evidence="8">
    <location>
        <begin position="716"/>
        <end position="743"/>
    </location>
</feature>
<dbReference type="Pfam" id="PF07690">
    <property type="entry name" value="MFS_1"/>
    <property type="match status" value="1"/>
</dbReference>
<keyword evidence="11" id="KW-1185">Reference proteome</keyword>
<feature type="region of interest" description="Disordered" evidence="7">
    <location>
        <begin position="330"/>
        <end position="368"/>
    </location>
</feature>
<feature type="transmembrane region" description="Helical" evidence="8">
    <location>
        <begin position="884"/>
        <end position="901"/>
    </location>
</feature>